<evidence type="ECO:0000256" key="2">
    <source>
        <dbReference type="ARBA" id="ARBA00022553"/>
    </source>
</evidence>
<evidence type="ECO:0000313" key="4">
    <source>
        <dbReference type="Proteomes" id="UP000498740"/>
    </source>
</evidence>
<evidence type="ECO:0000256" key="1">
    <source>
        <dbReference type="ARBA" id="ARBA00022450"/>
    </source>
</evidence>
<dbReference type="AlphaFoldDB" id="A0A7J0CG58"/>
<dbReference type="Gene3D" id="2.30.38.10">
    <property type="entry name" value="Luciferase, Domain 3"/>
    <property type="match status" value="1"/>
</dbReference>
<reference evidence="3 4" key="1">
    <citation type="submission" date="2020-05" db="EMBL/GenBank/DDBJ databases">
        <title>Whole genome shotgun sequence of Streptomyces microflavus NBRC 13062.</title>
        <authorList>
            <person name="Komaki H."/>
            <person name="Tamura T."/>
        </authorList>
    </citation>
    <scope>NUCLEOTIDE SEQUENCE [LARGE SCALE GENOMIC DNA]</scope>
    <source>
        <strain evidence="3 4">NBRC 13062</strain>
    </source>
</reference>
<protein>
    <recommendedName>
        <fullName evidence="5">AMP-binding enzyme</fullName>
    </recommendedName>
</protein>
<sequence length="86" mass="8863">MRGSRAYVLDSSLRPVPAGVTGELYIAGPCLAIGYLGRPDLTAERFVADPFGALHGVPGAGCTAPETWCAAARTTHWSSSGAATTR</sequence>
<comment type="caution">
    <text evidence="3">The sequence shown here is derived from an EMBL/GenBank/DDBJ whole genome shotgun (WGS) entry which is preliminary data.</text>
</comment>
<dbReference type="PANTHER" id="PTHR44845">
    <property type="entry name" value="CARRIER DOMAIN-CONTAINING PROTEIN"/>
    <property type="match status" value="1"/>
</dbReference>
<dbReference type="Proteomes" id="UP000498740">
    <property type="component" value="Unassembled WGS sequence"/>
</dbReference>
<keyword evidence="1" id="KW-0596">Phosphopantetheine</keyword>
<evidence type="ECO:0000313" key="3">
    <source>
        <dbReference type="EMBL" id="GFN01480.1"/>
    </source>
</evidence>
<accession>A0A7J0CG58</accession>
<name>A0A7J0CG58_STRMI</name>
<evidence type="ECO:0008006" key="5">
    <source>
        <dbReference type="Google" id="ProtNLM"/>
    </source>
</evidence>
<keyword evidence="2" id="KW-0597">Phosphoprotein</keyword>
<dbReference type="EMBL" id="BLWD01000001">
    <property type="protein sequence ID" value="GFN01480.1"/>
    <property type="molecule type" value="Genomic_DNA"/>
</dbReference>
<dbReference type="SUPFAM" id="SSF56801">
    <property type="entry name" value="Acetyl-CoA synthetase-like"/>
    <property type="match status" value="1"/>
</dbReference>
<proteinExistence type="predicted"/>
<organism evidence="3 4">
    <name type="scientific">Streptomyces microflavus</name>
    <name type="common">Streptomyces lipmanii</name>
    <dbReference type="NCBI Taxonomy" id="1919"/>
    <lineage>
        <taxon>Bacteria</taxon>
        <taxon>Bacillati</taxon>
        <taxon>Actinomycetota</taxon>
        <taxon>Actinomycetes</taxon>
        <taxon>Kitasatosporales</taxon>
        <taxon>Streptomycetaceae</taxon>
        <taxon>Streptomyces</taxon>
    </lineage>
</organism>
<dbReference type="PANTHER" id="PTHR44845:SF6">
    <property type="entry name" value="BETA-ALANINE-ACTIVATING ENZYME"/>
    <property type="match status" value="1"/>
</dbReference>
<gene>
    <name evidence="3" type="ORF">Smic_00360</name>
</gene>